<gene>
    <name evidence="2" type="ORF">TDUB1175_LOCUS17740</name>
</gene>
<dbReference type="EMBL" id="HBED01035395">
    <property type="protein sequence ID" value="CAD8319208.1"/>
    <property type="molecule type" value="Transcribed_RNA"/>
</dbReference>
<name>A0A7R9ZE04_9STRA</name>
<evidence type="ECO:0000256" key="1">
    <source>
        <dbReference type="SAM" id="MobiDB-lite"/>
    </source>
</evidence>
<organism evidence="2">
    <name type="scientific">Pseudictyota dubia</name>
    <dbReference type="NCBI Taxonomy" id="2749911"/>
    <lineage>
        <taxon>Eukaryota</taxon>
        <taxon>Sar</taxon>
        <taxon>Stramenopiles</taxon>
        <taxon>Ochrophyta</taxon>
        <taxon>Bacillariophyta</taxon>
        <taxon>Mediophyceae</taxon>
        <taxon>Biddulphiophycidae</taxon>
        <taxon>Eupodiscales</taxon>
        <taxon>Odontellaceae</taxon>
        <taxon>Pseudictyota</taxon>
    </lineage>
</organism>
<protein>
    <submittedName>
        <fullName evidence="2">Uncharacterized protein</fullName>
    </submittedName>
</protein>
<accession>A0A7R9ZE04</accession>
<proteinExistence type="predicted"/>
<reference evidence="2" key="1">
    <citation type="submission" date="2021-01" db="EMBL/GenBank/DDBJ databases">
        <authorList>
            <person name="Corre E."/>
            <person name="Pelletier E."/>
            <person name="Niang G."/>
            <person name="Scheremetjew M."/>
            <person name="Finn R."/>
            <person name="Kale V."/>
            <person name="Holt S."/>
            <person name="Cochrane G."/>
            <person name="Meng A."/>
            <person name="Brown T."/>
            <person name="Cohen L."/>
        </authorList>
    </citation>
    <scope>NUCLEOTIDE SEQUENCE</scope>
    <source>
        <strain evidence="2">CCMP147</strain>
    </source>
</reference>
<evidence type="ECO:0000313" key="2">
    <source>
        <dbReference type="EMBL" id="CAD8319208.1"/>
    </source>
</evidence>
<feature type="region of interest" description="Disordered" evidence="1">
    <location>
        <begin position="1"/>
        <end position="22"/>
    </location>
</feature>
<dbReference type="AlphaFoldDB" id="A0A7R9ZE04"/>
<sequence length="285" mass="30435">MKDIPGSNQFSQATSIIPTNHSSSTQQPFNMRFFFPSIALFLSLFHDKSLSLPVSCDSLVNYVNAGSQENLETFLGGGDIPADVPVFLTIPRTEIDAPNSQYKLCLEDILIPTSVGGNECNETSQCWLAIGIHTGNNLDPEDIQYCKSSDPYTGAGPCFNCVCQGSDMGAGSVPPNRTLSDGCGVSAQDDWGVSCTDAMNGRMNDASKMTLSNYSTVQVNICPETGDDCGVCEGGGYQAQFLVGLTWINNVEQCFKAFPSSGTTKTVVWLTAMGAISACISLLFM</sequence>